<feature type="signal peptide" evidence="1">
    <location>
        <begin position="1"/>
        <end position="19"/>
    </location>
</feature>
<evidence type="ECO:0000256" key="1">
    <source>
        <dbReference type="SAM" id="SignalP"/>
    </source>
</evidence>
<dbReference type="InterPro" id="IPR021383">
    <property type="entry name" value="DUF3015"/>
</dbReference>
<accession>A0AAV5NPI0</accession>
<sequence length="158" mass="16905">MKKILLAFALLLSSSFANASYLKECGTGHALTGGVAGGWVAVTLNISSSTSDASSSYLTTPSLCGFSLWAAAKFIDSNYPMLEQDTATGNGEHVVAMLDILECDDAARQEMSASIRNDFKQHVENEYYLNASHEEKVVNYFNSLVGSLDKTSGTCQAV</sequence>
<dbReference type="Pfam" id="PF11220">
    <property type="entry name" value="DUF3015"/>
    <property type="match status" value="1"/>
</dbReference>
<evidence type="ECO:0000313" key="3">
    <source>
        <dbReference type="Proteomes" id="UP001156690"/>
    </source>
</evidence>
<name>A0AAV5NPI0_9VIBR</name>
<dbReference type="EMBL" id="BSNX01000016">
    <property type="protein sequence ID" value="GLQ72555.1"/>
    <property type="molecule type" value="Genomic_DNA"/>
</dbReference>
<dbReference type="RefSeq" id="WP_126608953.1">
    <property type="nucleotide sequence ID" value="NZ_AP025145.1"/>
</dbReference>
<organism evidence="2 3">
    <name type="scientific">Vibrio penaeicida</name>
    <dbReference type="NCBI Taxonomy" id="104609"/>
    <lineage>
        <taxon>Bacteria</taxon>
        <taxon>Pseudomonadati</taxon>
        <taxon>Pseudomonadota</taxon>
        <taxon>Gammaproteobacteria</taxon>
        <taxon>Vibrionales</taxon>
        <taxon>Vibrionaceae</taxon>
        <taxon>Vibrio</taxon>
    </lineage>
</organism>
<comment type="caution">
    <text evidence="2">The sequence shown here is derived from an EMBL/GenBank/DDBJ whole genome shotgun (WGS) entry which is preliminary data.</text>
</comment>
<evidence type="ECO:0000313" key="2">
    <source>
        <dbReference type="EMBL" id="GLQ72555.1"/>
    </source>
</evidence>
<evidence type="ECO:0008006" key="4">
    <source>
        <dbReference type="Google" id="ProtNLM"/>
    </source>
</evidence>
<gene>
    <name evidence="2" type="ORF">GCM10007932_19150</name>
</gene>
<dbReference type="AlphaFoldDB" id="A0AAV5NPI0"/>
<keyword evidence="3" id="KW-1185">Reference proteome</keyword>
<protein>
    <recommendedName>
        <fullName evidence="4">DUF3015 domain-containing protein</fullName>
    </recommendedName>
</protein>
<proteinExistence type="predicted"/>
<reference evidence="3" key="1">
    <citation type="journal article" date="2019" name="Int. J. Syst. Evol. Microbiol.">
        <title>The Global Catalogue of Microorganisms (GCM) 10K type strain sequencing project: providing services to taxonomists for standard genome sequencing and annotation.</title>
        <authorList>
            <consortium name="The Broad Institute Genomics Platform"/>
            <consortium name="The Broad Institute Genome Sequencing Center for Infectious Disease"/>
            <person name="Wu L."/>
            <person name="Ma J."/>
        </authorList>
    </citation>
    <scope>NUCLEOTIDE SEQUENCE [LARGE SCALE GENOMIC DNA]</scope>
    <source>
        <strain evidence="3">NBRC 15640</strain>
    </source>
</reference>
<keyword evidence="1" id="KW-0732">Signal</keyword>
<dbReference type="Proteomes" id="UP001156690">
    <property type="component" value="Unassembled WGS sequence"/>
</dbReference>
<feature type="chain" id="PRO_5043585319" description="DUF3015 domain-containing protein" evidence="1">
    <location>
        <begin position="20"/>
        <end position="158"/>
    </location>
</feature>